<dbReference type="KEGG" id="ovi:T265_01398"/>
<dbReference type="Proteomes" id="UP000054324">
    <property type="component" value="Unassembled WGS sequence"/>
</dbReference>
<protein>
    <submittedName>
        <fullName evidence="1">Uncharacterized protein</fullName>
    </submittedName>
</protein>
<name>A0A075A9T6_OPIVI</name>
<dbReference type="RefSeq" id="XP_009163688.1">
    <property type="nucleotide sequence ID" value="XM_009165424.1"/>
</dbReference>
<sequence>MHFQWFCYSGISTVLWKHFPLFMEEVAIGKPGVEAHANLVYFLEKALFIRLTRIPKKSAASLALPLRARRVDIVLEFSSTICSIWIPIVRNSLDICIPI</sequence>
<dbReference type="GeneID" id="20315586"/>
<evidence type="ECO:0000313" key="2">
    <source>
        <dbReference type="Proteomes" id="UP000054324"/>
    </source>
</evidence>
<proteinExistence type="predicted"/>
<keyword evidence="2" id="KW-1185">Reference proteome</keyword>
<accession>A0A075A9T6</accession>
<reference evidence="1 2" key="1">
    <citation type="submission" date="2013-11" db="EMBL/GenBank/DDBJ databases">
        <title>Opisthorchis viverrini - life in the bile duct.</title>
        <authorList>
            <person name="Young N.D."/>
            <person name="Nagarajan N."/>
            <person name="Lin S.J."/>
            <person name="Korhonen P.K."/>
            <person name="Jex A.R."/>
            <person name="Hall R.S."/>
            <person name="Safavi-Hemami H."/>
            <person name="Kaewkong W."/>
            <person name="Bertrand D."/>
            <person name="Gao S."/>
            <person name="Seet Q."/>
            <person name="Wongkham S."/>
            <person name="Teh B.T."/>
            <person name="Wongkham C."/>
            <person name="Intapan P.M."/>
            <person name="Maleewong W."/>
            <person name="Yang X."/>
            <person name="Hu M."/>
            <person name="Wang Z."/>
            <person name="Hofmann A."/>
            <person name="Sternberg P.W."/>
            <person name="Tan P."/>
            <person name="Wang J."/>
            <person name="Gasser R.B."/>
        </authorList>
    </citation>
    <scope>NUCLEOTIDE SEQUENCE [LARGE SCALE GENOMIC DNA]</scope>
</reference>
<dbReference type="AlphaFoldDB" id="A0A075A9T6"/>
<organism evidence="1 2">
    <name type="scientific">Opisthorchis viverrini</name>
    <name type="common">Southeast Asian liver fluke</name>
    <dbReference type="NCBI Taxonomy" id="6198"/>
    <lineage>
        <taxon>Eukaryota</taxon>
        <taxon>Metazoa</taxon>
        <taxon>Spiralia</taxon>
        <taxon>Lophotrochozoa</taxon>
        <taxon>Platyhelminthes</taxon>
        <taxon>Trematoda</taxon>
        <taxon>Digenea</taxon>
        <taxon>Opisthorchiida</taxon>
        <taxon>Opisthorchiata</taxon>
        <taxon>Opisthorchiidae</taxon>
        <taxon>Opisthorchis</taxon>
    </lineage>
</organism>
<dbReference type="CTD" id="20315586"/>
<dbReference type="EMBL" id="KL596633">
    <property type="protein sequence ID" value="KER32520.1"/>
    <property type="molecule type" value="Genomic_DNA"/>
</dbReference>
<gene>
    <name evidence="1" type="ORF">T265_01398</name>
</gene>
<evidence type="ECO:0000313" key="1">
    <source>
        <dbReference type="EMBL" id="KER32520.1"/>
    </source>
</evidence>